<dbReference type="EMBL" id="BGPR01002407">
    <property type="protein sequence ID" value="GBM72898.1"/>
    <property type="molecule type" value="Genomic_DNA"/>
</dbReference>
<reference evidence="1 2" key="1">
    <citation type="journal article" date="2019" name="Sci. Rep.">
        <title>Orb-weaving spider Araneus ventricosus genome elucidates the spidroin gene catalogue.</title>
        <authorList>
            <person name="Kono N."/>
            <person name="Nakamura H."/>
            <person name="Ohtoshi R."/>
            <person name="Moran D.A.P."/>
            <person name="Shinohara A."/>
            <person name="Yoshida Y."/>
            <person name="Fujiwara M."/>
            <person name="Mori M."/>
            <person name="Tomita M."/>
            <person name="Arakawa K."/>
        </authorList>
    </citation>
    <scope>NUCLEOTIDE SEQUENCE [LARGE SCALE GENOMIC DNA]</scope>
</reference>
<organism evidence="1 2">
    <name type="scientific">Araneus ventricosus</name>
    <name type="common">Orbweaver spider</name>
    <name type="synonym">Epeira ventricosa</name>
    <dbReference type="NCBI Taxonomy" id="182803"/>
    <lineage>
        <taxon>Eukaryota</taxon>
        <taxon>Metazoa</taxon>
        <taxon>Ecdysozoa</taxon>
        <taxon>Arthropoda</taxon>
        <taxon>Chelicerata</taxon>
        <taxon>Arachnida</taxon>
        <taxon>Araneae</taxon>
        <taxon>Araneomorphae</taxon>
        <taxon>Entelegynae</taxon>
        <taxon>Araneoidea</taxon>
        <taxon>Araneidae</taxon>
        <taxon>Araneus</taxon>
    </lineage>
</organism>
<dbReference type="OrthoDB" id="6414220at2759"/>
<evidence type="ECO:0000313" key="2">
    <source>
        <dbReference type="Proteomes" id="UP000499080"/>
    </source>
</evidence>
<dbReference type="Proteomes" id="UP000499080">
    <property type="component" value="Unassembled WGS sequence"/>
</dbReference>
<dbReference type="AlphaFoldDB" id="A0A4Y2I5E4"/>
<sequence>MKYFCWLRSNDGDGKMEFQGFSDSCEIAQSTETKRKVTVPFFPVSFENASCQLDYAIFGLDFGSRKTMIAFKCWRSGIFANLLRINSLCQYSTSLNPRVKLCEVPEVCSSEEWNSVVQESRAALQKLVPLNRIKRHQTSTLPMQRVIKRLQQSSRNSEYLINTFKYVYNSA</sequence>
<gene>
    <name evidence="1" type="ORF">AVEN_157538_1</name>
</gene>
<accession>A0A4Y2I5E4</accession>
<protein>
    <submittedName>
        <fullName evidence="1">Uncharacterized protein</fullName>
    </submittedName>
</protein>
<evidence type="ECO:0000313" key="1">
    <source>
        <dbReference type="EMBL" id="GBM72898.1"/>
    </source>
</evidence>
<name>A0A4Y2I5E4_ARAVE</name>
<keyword evidence="2" id="KW-1185">Reference proteome</keyword>
<comment type="caution">
    <text evidence="1">The sequence shown here is derived from an EMBL/GenBank/DDBJ whole genome shotgun (WGS) entry which is preliminary data.</text>
</comment>
<proteinExistence type="predicted"/>